<keyword evidence="3" id="KW-1185">Reference proteome</keyword>
<dbReference type="KEGG" id="bcom:BAUCODRAFT_45477"/>
<evidence type="ECO:0000313" key="3">
    <source>
        <dbReference type="Proteomes" id="UP000011761"/>
    </source>
</evidence>
<feature type="non-terminal residue" evidence="2">
    <location>
        <position position="1"/>
    </location>
</feature>
<dbReference type="Pfam" id="PF06985">
    <property type="entry name" value="HET"/>
    <property type="match status" value="1"/>
</dbReference>
<dbReference type="InterPro" id="IPR010730">
    <property type="entry name" value="HET"/>
</dbReference>
<evidence type="ECO:0000259" key="1">
    <source>
        <dbReference type="Pfam" id="PF06985"/>
    </source>
</evidence>
<dbReference type="PANTHER" id="PTHR24148:SF64">
    <property type="entry name" value="HETEROKARYON INCOMPATIBILITY DOMAIN-CONTAINING PROTEIN"/>
    <property type="match status" value="1"/>
</dbReference>
<dbReference type="OMA" id="FTIDTIH"/>
<protein>
    <recommendedName>
        <fullName evidence="1">Heterokaryon incompatibility domain-containing protein</fullName>
    </recommendedName>
</protein>
<dbReference type="GeneID" id="19114502"/>
<dbReference type="InterPro" id="IPR052895">
    <property type="entry name" value="HetReg/Transcr_Mod"/>
</dbReference>
<dbReference type="eggNOG" id="ENOG502RV5C">
    <property type="taxonomic scope" value="Eukaryota"/>
</dbReference>
<sequence length="156" mass="18117">HKLQDAPSYQAVSYTWGDTTLTKDIVCDNKRLQVTENCELALRALRSTQDTVCVWIDAICINQKDDRERSEQVTRMGDIYHAANQVIIHLPPADDCSTFTIDTIHSYEHLDRGSTASVLQSYHSDFDRSVAHWQSLFSRRWFSRMWVLQEIILARE</sequence>
<evidence type="ECO:0000313" key="2">
    <source>
        <dbReference type="EMBL" id="EMC92811.1"/>
    </source>
</evidence>
<feature type="non-terminal residue" evidence="2">
    <location>
        <position position="156"/>
    </location>
</feature>
<dbReference type="Proteomes" id="UP000011761">
    <property type="component" value="Unassembled WGS sequence"/>
</dbReference>
<dbReference type="OrthoDB" id="3553147at2759"/>
<dbReference type="HOGENOM" id="CLU_004184_6_0_1"/>
<dbReference type="PANTHER" id="PTHR24148">
    <property type="entry name" value="ANKYRIN REPEAT DOMAIN-CONTAINING PROTEIN 39 HOMOLOG-RELATED"/>
    <property type="match status" value="1"/>
</dbReference>
<name>M2M8S7_BAUPA</name>
<accession>M2M8S7</accession>
<proteinExistence type="predicted"/>
<gene>
    <name evidence="2" type="ORF">BAUCODRAFT_45477</name>
</gene>
<reference evidence="2 3" key="1">
    <citation type="journal article" date="2012" name="PLoS Pathog.">
        <title>Diverse lifestyles and strategies of plant pathogenesis encoded in the genomes of eighteen Dothideomycetes fungi.</title>
        <authorList>
            <person name="Ohm R.A."/>
            <person name="Feau N."/>
            <person name="Henrissat B."/>
            <person name="Schoch C.L."/>
            <person name="Horwitz B.A."/>
            <person name="Barry K.W."/>
            <person name="Condon B.J."/>
            <person name="Copeland A.C."/>
            <person name="Dhillon B."/>
            <person name="Glaser F."/>
            <person name="Hesse C.N."/>
            <person name="Kosti I."/>
            <person name="LaButti K."/>
            <person name="Lindquist E.A."/>
            <person name="Lucas S."/>
            <person name="Salamov A.A."/>
            <person name="Bradshaw R.E."/>
            <person name="Ciuffetti L."/>
            <person name="Hamelin R.C."/>
            <person name="Kema G.H.J."/>
            <person name="Lawrence C."/>
            <person name="Scott J.A."/>
            <person name="Spatafora J.W."/>
            <person name="Turgeon B.G."/>
            <person name="de Wit P.J.G.M."/>
            <person name="Zhong S."/>
            <person name="Goodwin S.B."/>
            <person name="Grigoriev I.V."/>
        </authorList>
    </citation>
    <scope>NUCLEOTIDE SEQUENCE [LARGE SCALE GENOMIC DNA]</scope>
    <source>
        <strain evidence="2 3">UAMH 10762</strain>
    </source>
</reference>
<dbReference type="RefSeq" id="XP_007679891.1">
    <property type="nucleotide sequence ID" value="XM_007681701.1"/>
</dbReference>
<organism evidence="2 3">
    <name type="scientific">Baudoinia panamericana (strain UAMH 10762)</name>
    <name type="common">Angels' share fungus</name>
    <name type="synonym">Baudoinia compniacensis (strain UAMH 10762)</name>
    <dbReference type="NCBI Taxonomy" id="717646"/>
    <lineage>
        <taxon>Eukaryota</taxon>
        <taxon>Fungi</taxon>
        <taxon>Dikarya</taxon>
        <taxon>Ascomycota</taxon>
        <taxon>Pezizomycotina</taxon>
        <taxon>Dothideomycetes</taxon>
        <taxon>Dothideomycetidae</taxon>
        <taxon>Mycosphaerellales</taxon>
        <taxon>Teratosphaeriaceae</taxon>
        <taxon>Baudoinia</taxon>
    </lineage>
</organism>
<feature type="domain" description="Heterokaryon incompatibility" evidence="1">
    <location>
        <begin position="9"/>
        <end position="150"/>
    </location>
</feature>
<dbReference type="AlphaFoldDB" id="M2M8S7"/>
<dbReference type="EMBL" id="KB445561">
    <property type="protein sequence ID" value="EMC92811.1"/>
    <property type="molecule type" value="Genomic_DNA"/>
</dbReference>